<proteinExistence type="predicted"/>
<protein>
    <submittedName>
        <fullName evidence="2">Uncharacterized protein</fullName>
    </submittedName>
</protein>
<name>A0AA49X3S1_9VIRU</name>
<evidence type="ECO:0000256" key="1">
    <source>
        <dbReference type="SAM" id="Coils"/>
    </source>
</evidence>
<keyword evidence="1" id="KW-0175">Coiled coil</keyword>
<evidence type="ECO:0000313" key="2">
    <source>
        <dbReference type="EMBL" id="WLJ25444.1"/>
    </source>
</evidence>
<accession>A0AA49X3S1</accession>
<organism evidence="2">
    <name type="scientific">Staphylococcus phage HS05</name>
    <dbReference type="NCBI Taxonomy" id="3056399"/>
    <lineage>
        <taxon>Viruses</taxon>
    </lineage>
</organism>
<feature type="coiled-coil region" evidence="1">
    <location>
        <begin position="22"/>
        <end position="63"/>
    </location>
</feature>
<reference evidence="2" key="1">
    <citation type="submission" date="2023-04" db="EMBL/GenBank/DDBJ databases">
        <title>The human skin virome in hidradenitis suppurativa patients.</title>
        <authorList>
            <person name="Jansen D."/>
        </authorList>
    </citation>
    <scope>NUCLEOTIDE SEQUENCE</scope>
    <source>
        <strain evidence="2">VC3_JansenPhageB</strain>
    </source>
</reference>
<dbReference type="EMBL" id="OQ890310">
    <property type="protein sequence ID" value="WLJ25444.1"/>
    <property type="molecule type" value="Genomic_DNA"/>
</dbReference>
<sequence length="95" mass="11469">MQDNIVLTRDEYEMLLKDSIDLAMLSNDYKHLKRRNETLEEHIEDLRKDVKFYIRLYKNADARTSQLQKILDNKNHEEVEELEALINERNSHLPN</sequence>